<organism evidence="2 3">
    <name type="scientific">Acaulospora morrowiae</name>
    <dbReference type="NCBI Taxonomy" id="94023"/>
    <lineage>
        <taxon>Eukaryota</taxon>
        <taxon>Fungi</taxon>
        <taxon>Fungi incertae sedis</taxon>
        <taxon>Mucoromycota</taxon>
        <taxon>Glomeromycotina</taxon>
        <taxon>Glomeromycetes</taxon>
        <taxon>Diversisporales</taxon>
        <taxon>Acaulosporaceae</taxon>
        <taxon>Acaulospora</taxon>
    </lineage>
</organism>
<sequence>MFRKDADNFTGQKATEHFNYRTALERVILLDDSNRVKAKESLIRFELGSGHLMASNLLDEKSSNPVKKFWTKAKMESIKSDYSMYALNQTIYEKKELHSIVTDDTINDIRQGYQCKENNGELNGSSYQNDNSDENSKSLNDKDETNKFFKNPRKQSENLFKKRLKSEVDDEEDDNTDSEESESEDLESEYIPSDTDGSKPAPKSALLLISSKLKYFTEFYTGMNESKKWLLSSGTCVEDVLFHGGKALLNESLIHSWTIDLSDWETKELFSEEDWYHYQDSGMQVRTTTDLRKVLESTSYRDKNEQYDRESHFDAEWAELVMRNFLMLYEDPDEVLRKEHLEGWFDANIWSVVVDRAFSNVRGPQTVRKEASSKSVAKRKNRKRARKERTKITKIGCKLDGVFRTYDDDIEYGTIEVKSEFVQVNSTDRLKDGLKLGKAMHDMYVCLSHLVKLDEKKVRQLQVIGLQHSGLKLQICQLSTQKGYVSVLKRGELYKIPKKIEKIKDLIMLLSGVWRAKS</sequence>
<feature type="compositionally biased region" description="Basic and acidic residues" evidence="1">
    <location>
        <begin position="134"/>
        <end position="147"/>
    </location>
</feature>
<dbReference type="EMBL" id="CAJVPV010000582">
    <property type="protein sequence ID" value="CAG8464035.1"/>
    <property type="molecule type" value="Genomic_DNA"/>
</dbReference>
<evidence type="ECO:0000313" key="3">
    <source>
        <dbReference type="Proteomes" id="UP000789342"/>
    </source>
</evidence>
<accession>A0A9N8Z126</accession>
<comment type="caution">
    <text evidence="2">The sequence shown here is derived from an EMBL/GenBank/DDBJ whole genome shotgun (WGS) entry which is preliminary data.</text>
</comment>
<reference evidence="2" key="1">
    <citation type="submission" date="2021-06" db="EMBL/GenBank/DDBJ databases">
        <authorList>
            <person name="Kallberg Y."/>
            <person name="Tangrot J."/>
            <person name="Rosling A."/>
        </authorList>
    </citation>
    <scope>NUCLEOTIDE SEQUENCE</scope>
    <source>
        <strain evidence="2">CL551</strain>
    </source>
</reference>
<keyword evidence="3" id="KW-1185">Reference proteome</keyword>
<feature type="compositionally biased region" description="Basic residues" evidence="1">
    <location>
        <begin position="376"/>
        <end position="388"/>
    </location>
</feature>
<feature type="region of interest" description="Disordered" evidence="1">
    <location>
        <begin position="117"/>
        <end position="201"/>
    </location>
</feature>
<feature type="compositionally biased region" description="Acidic residues" evidence="1">
    <location>
        <begin position="168"/>
        <end position="188"/>
    </location>
</feature>
<proteinExistence type="predicted"/>
<dbReference type="AlphaFoldDB" id="A0A9N8Z126"/>
<feature type="compositionally biased region" description="Polar residues" evidence="1">
    <location>
        <begin position="117"/>
        <end position="130"/>
    </location>
</feature>
<protein>
    <submittedName>
        <fullName evidence="2">5700_t:CDS:1</fullName>
    </submittedName>
</protein>
<name>A0A9N8Z126_9GLOM</name>
<gene>
    <name evidence="2" type="ORF">AMORRO_LOCUS1540</name>
</gene>
<evidence type="ECO:0000256" key="1">
    <source>
        <dbReference type="SAM" id="MobiDB-lite"/>
    </source>
</evidence>
<dbReference type="Proteomes" id="UP000789342">
    <property type="component" value="Unassembled WGS sequence"/>
</dbReference>
<evidence type="ECO:0000313" key="2">
    <source>
        <dbReference type="EMBL" id="CAG8464035.1"/>
    </source>
</evidence>
<dbReference type="OrthoDB" id="5340906at2759"/>
<feature type="region of interest" description="Disordered" evidence="1">
    <location>
        <begin position="369"/>
        <end position="388"/>
    </location>
</feature>